<dbReference type="InterPro" id="IPR013830">
    <property type="entry name" value="SGNH_hydro"/>
</dbReference>
<dbReference type="Proteomes" id="UP000269883">
    <property type="component" value="Chromosome"/>
</dbReference>
<dbReference type="InterPro" id="IPR051532">
    <property type="entry name" value="Ester_Hydrolysis_Enzymes"/>
</dbReference>
<feature type="domain" description="SGNH hydrolase-type esterase" evidence="1">
    <location>
        <begin position="40"/>
        <end position="196"/>
    </location>
</feature>
<reference evidence="2 3" key="1">
    <citation type="journal article" date="2018" name="Sci. Adv.">
        <title>Multi-heme cytochromes provide a pathway for survival in energy-limited environments.</title>
        <authorList>
            <person name="Deng X."/>
            <person name="Dohmae N."/>
            <person name="Nealson K.H."/>
            <person name="Hashimoto K."/>
            <person name="Okamoto A."/>
        </authorList>
    </citation>
    <scope>NUCLEOTIDE SEQUENCE [LARGE SCALE GENOMIC DNA]</scope>
    <source>
        <strain evidence="2 3">IS5</strain>
    </source>
</reference>
<dbReference type="CDD" id="cd01822">
    <property type="entry name" value="Lysophospholipase_L1_like"/>
    <property type="match status" value="1"/>
</dbReference>
<evidence type="ECO:0000259" key="1">
    <source>
        <dbReference type="Pfam" id="PF13472"/>
    </source>
</evidence>
<dbReference type="OrthoDB" id="9786188at2"/>
<gene>
    <name evidence="2" type="ORF">DFE_0765</name>
</gene>
<dbReference type="PROSITE" id="PS51257">
    <property type="entry name" value="PROKAR_LIPOPROTEIN"/>
    <property type="match status" value="1"/>
</dbReference>
<dbReference type="SUPFAM" id="SSF52266">
    <property type="entry name" value="SGNH hydrolase"/>
    <property type="match status" value="1"/>
</dbReference>
<dbReference type="Pfam" id="PF13472">
    <property type="entry name" value="Lipase_GDSL_2"/>
    <property type="match status" value="1"/>
</dbReference>
<dbReference type="GO" id="GO:0004622">
    <property type="term" value="F:phosphatidylcholine lysophospholipase activity"/>
    <property type="evidence" value="ECO:0007669"/>
    <property type="project" value="TreeGrafter"/>
</dbReference>
<organism evidence="2 3">
    <name type="scientific">Desulfovibrio ferrophilus</name>
    <dbReference type="NCBI Taxonomy" id="241368"/>
    <lineage>
        <taxon>Bacteria</taxon>
        <taxon>Pseudomonadati</taxon>
        <taxon>Thermodesulfobacteriota</taxon>
        <taxon>Desulfovibrionia</taxon>
        <taxon>Desulfovibrionales</taxon>
        <taxon>Desulfovibrionaceae</taxon>
        <taxon>Desulfovibrio</taxon>
    </lineage>
</organism>
<dbReference type="KEGG" id="dfl:DFE_0765"/>
<keyword evidence="2" id="KW-0449">Lipoprotein</keyword>
<dbReference type="EMBL" id="AP017378">
    <property type="protein sequence ID" value="BBD07491.1"/>
    <property type="molecule type" value="Genomic_DNA"/>
</dbReference>
<accession>A0A2Z6AW89</accession>
<dbReference type="Gene3D" id="3.40.50.1110">
    <property type="entry name" value="SGNH hydrolase"/>
    <property type="match status" value="1"/>
</dbReference>
<evidence type="ECO:0000313" key="2">
    <source>
        <dbReference type="EMBL" id="BBD07491.1"/>
    </source>
</evidence>
<proteinExistence type="predicted"/>
<evidence type="ECO:0000313" key="3">
    <source>
        <dbReference type="Proteomes" id="UP000269883"/>
    </source>
</evidence>
<dbReference type="PANTHER" id="PTHR30383">
    <property type="entry name" value="THIOESTERASE 1/PROTEASE 1/LYSOPHOSPHOLIPASE L1"/>
    <property type="match status" value="1"/>
</dbReference>
<sequence length="220" mass="23550">MAKLTPLINTLILIFFFAIGGCTPEPVMLRPLSPESIILAFGDSLTYGTGSGGLGFASPERTYPAELELLTGHPVINAGKPGELSAQGLNRLQQTLDRWQPELVILCHGGNDLLRRLPHQALKQHLSDMVRIIQNSDAQVILIGVPAPGLFLKTADAYTEIAYEFGIPLESTVLQDILADGALKSDTIHPNAKGYAKLAQHIDALLRASGALPALDSSPQ</sequence>
<protein>
    <submittedName>
        <fullName evidence="2">SGNH-hydrolase lipoprotein, lysophospholipase L1-like subgroup</fullName>
    </submittedName>
</protein>
<dbReference type="PANTHER" id="PTHR30383:SF24">
    <property type="entry name" value="THIOESTERASE 1_PROTEASE 1_LYSOPHOSPHOLIPASE L1"/>
    <property type="match status" value="1"/>
</dbReference>
<name>A0A2Z6AW89_9BACT</name>
<dbReference type="RefSeq" id="WP_126376789.1">
    <property type="nucleotide sequence ID" value="NZ_AP017378.1"/>
</dbReference>
<keyword evidence="2" id="KW-0378">Hydrolase</keyword>
<dbReference type="AlphaFoldDB" id="A0A2Z6AW89"/>
<keyword evidence="3" id="KW-1185">Reference proteome</keyword>
<dbReference type="InterPro" id="IPR036514">
    <property type="entry name" value="SGNH_hydro_sf"/>
</dbReference>